<accession>A0A4R2L175</accession>
<keyword evidence="5 12" id="KW-0545">Nucleotide biosynthesis</keyword>
<dbReference type="EC" id="2.7.4.9" evidence="2 12"/>
<dbReference type="CDD" id="cd01672">
    <property type="entry name" value="TMPK"/>
    <property type="match status" value="1"/>
</dbReference>
<dbReference type="GO" id="GO:0005829">
    <property type="term" value="C:cytosol"/>
    <property type="evidence" value="ECO:0007669"/>
    <property type="project" value="TreeGrafter"/>
</dbReference>
<dbReference type="RefSeq" id="WP_117319204.1">
    <property type="nucleotide sequence ID" value="NZ_QQSW01000021.1"/>
</dbReference>
<evidence type="ECO:0000256" key="10">
    <source>
        <dbReference type="ARBA" id="ARBA00048743"/>
    </source>
</evidence>
<keyword evidence="4 12" id="KW-0808">Transferase</keyword>
<feature type="domain" description="Thymidylate kinase-like" evidence="13">
    <location>
        <begin position="10"/>
        <end position="198"/>
    </location>
</feature>
<dbReference type="PANTHER" id="PTHR10344">
    <property type="entry name" value="THYMIDYLATE KINASE"/>
    <property type="match status" value="1"/>
</dbReference>
<dbReference type="GO" id="GO:0006233">
    <property type="term" value="P:dTDP biosynthetic process"/>
    <property type="evidence" value="ECO:0007669"/>
    <property type="project" value="InterPro"/>
</dbReference>
<evidence type="ECO:0000256" key="1">
    <source>
        <dbReference type="ARBA" id="ARBA00009776"/>
    </source>
</evidence>
<reference evidence="14 15" key="1">
    <citation type="submission" date="2019-03" db="EMBL/GenBank/DDBJ databases">
        <title>Genomic Encyclopedia of Type Strains, Phase IV (KMG-IV): sequencing the most valuable type-strain genomes for metagenomic binning, comparative biology and taxonomic classification.</title>
        <authorList>
            <person name="Goeker M."/>
        </authorList>
    </citation>
    <scope>NUCLEOTIDE SEQUENCE [LARGE SCALE GENOMIC DNA]</scope>
    <source>
        <strain evidence="14 15">DSM 23344</strain>
    </source>
</reference>
<evidence type="ECO:0000256" key="7">
    <source>
        <dbReference type="ARBA" id="ARBA00022777"/>
    </source>
</evidence>
<comment type="function">
    <text evidence="11 12">Phosphorylation of dTMP to form dTDP in both de novo and salvage pathways of dTTP synthesis.</text>
</comment>
<dbReference type="Proteomes" id="UP000294980">
    <property type="component" value="Unassembled WGS sequence"/>
</dbReference>
<dbReference type="InterPro" id="IPR039430">
    <property type="entry name" value="Thymidylate_kin-like_dom"/>
</dbReference>
<feature type="binding site" evidence="12">
    <location>
        <begin position="12"/>
        <end position="19"/>
    </location>
    <ligand>
        <name>ATP</name>
        <dbReference type="ChEBI" id="CHEBI:30616"/>
    </ligand>
</feature>
<evidence type="ECO:0000256" key="3">
    <source>
        <dbReference type="ARBA" id="ARBA00017144"/>
    </source>
</evidence>
<dbReference type="Gene3D" id="3.40.50.300">
    <property type="entry name" value="P-loop containing nucleotide triphosphate hydrolases"/>
    <property type="match status" value="1"/>
</dbReference>
<gene>
    <name evidence="12" type="primary">tmk</name>
    <name evidence="14" type="ORF">EV688_11746</name>
</gene>
<evidence type="ECO:0000256" key="11">
    <source>
        <dbReference type="ARBA" id="ARBA00057735"/>
    </source>
</evidence>
<dbReference type="GO" id="GO:0004798">
    <property type="term" value="F:dTMP kinase activity"/>
    <property type="evidence" value="ECO:0007669"/>
    <property type="project" value="UniProtKB-UniRule"/>
</dbReference>
<evidence type="ECO:0000256" key="2">
    <source>
        <dbReference type="ARBA" id="ARBA00012980"/>
    </source>
</evidence>
<dbReference type="GO" id="GO:0006235">
    <property type="term" value="P:dTTP biosynthetic process"/>
    <property type="evidence" value="ECO:0007669"/>
    <property type="project" value="UniProtKB-UniRule"/>
</dbReference>
<evidence type="ECO:0000256" key="5">
    <source>
        <dbReference type="ARBA" id="ARBA00022727"/>
    </source>
</evidence>
<dbReference type="OrthoDB" id="9774907at2"/>
<dbReference type="GO" id="GO:0005524">
    <property type="term" value="F:ATP binding"/>
    <property type="evidence" value="ECO:0007669"/>
    <property type="project" value="UniProtKB-UniRule"/>
</dbReference>
<dbReference type="FunFam" id="3.40.50.300:FF:000225">
    <property type="entry name" value="Thymidylate kinase"/>
    <property type="match status" value="1"/>
</dbReference>
<dbReference type="SUPFAM" id="SSF52540">
    <property type="entry name" value="P-loop containing nucleoside triphosphate hydrolases"/>
    <property type="match status" value="1"/>
</dbReference>
<evidence type="ECO:0000259" key="13">
    <source>
        <dbReference type="Pfam" id="PF02223"/>
    </source>
</evidence>
<evidence type="ECO:0000313" key="14">
    <source>
        <dbReference type="EMBL" id="TCO72755.1"/>
    </source>
</evidence>
<evidence type="ECO:0000256" key="4">
    <source>
        <dbReference type="ARBA" id="ARBA00022679"/>
    </source>
</evidence>
<dbReference type="EMBL" id="SLWX01000017">
    <property type="protein sequence ID" value="TCO72755.1"/>
    <property type="molecule type" value="Genomic_DNA"/>
</dbReference>
<dbReference type="InterPro" id="IPR018094">
    <property type="entry name" value="Thymidylate_kinase"/>
</dbReference>
<dbReference type="GO" id="GO:0006227">
    <property type="term" value="P:dUDP biosynthetic process"/>
    <property type="evidence" value="ECO:0007669"/>
    <property type="project" value="TreeGrafter"/>
</dbReference>
<evidence type="ECO:0000313" key="15">
    <source>
        <dbReference type="Proteomes" id="UP000294980"/>
    </source>
</evidence>
<dbReference type="PANTHER" id="PTHR10344:SF4">
    <property type="entry name" value="UMP-CMP KINASE 2, MITOCHONDRIAL"/>
    <property type="match status" value="1"/>
</dbReference>
<keyword evidence="15" id="KW-1185">Reference proteome</keyword>
<dbReference type="NCBIfam" id="TIGR00041">
    <property type="entry name" value="DTMP_kinase"/>
    <property type="match status" value="1"/>
</dbReference>
<dbReference type="HAMAP" id="MF_00165">
    <property type="entry name" value="Thymidylate_kinase"/>
    <property type="match status" value="1"/>
</dbReference>
<dbReference type="Pfam" id="PF02223">
    <property type="entry name" value="Thymidylate_kin"/>
    <property type="match status" value="1"/>
</dbReference>
<comment type="caution">
    <text evidence="14">The sequence shown here is derived from an EMBL/GenBank/DDBJ whole genome shotgun (WGS) entry which is preliminary data.</text>
</comment>
<sequence length="216" mass="24261">MTTRGLFITFEGGEGVGKSTALEYLQRYLGAAGIPVQVTREPGGTPLGEEIRQVLLSVRDSPVDPLAELLLMFAARSQHLTEKICPSLEQGIWVLCDRFTDASYAYQAGGRQLPMQWVQQLEELVQGDLHPDCTLLLDAPVETGIERARGRGELDRFEREQQAFFQRVRDTYLRLARESSGRYRLVDASQPLESVTSQLEEIGRDLVRCWSEESGT</sequence>
<comment type="similarity">
    <text evidence="1 12">Belongs to the thymidylate kinase family.</text>
</comment>
<evidence type="ECO:0000256" key="12">
    <source>
        <dbReference type="HAMAP-Rule" id="MF_00165"/>
    </source>
</evidence>
<evidence type="ECO:0000256" key="8">
    <source>
        <dbReference type="ARBA" id="ARBA00022840"/>
    </source>
</evidence>
<keyword evidence="7 12" id="KW-0418">Kinase</keyword>
<name>A0A4R2L175_9GAMM</name>
<dbReference type="InterPro" id="IPR027417">
    <property type="entry name" value="P-loop_NTPase"/>
</dbReference>
<dbReference type="AlphaFoldDB" id="A0A4R2L175"/>
<keyword evidence="6 12" id="KW-0547">Nucleotide-binding</keyword>
<protein>
    <recommendedName>
        <fullName evidence="3 12">Thymidylate kinase</fullName>
        <ecNumber evidence="2 12">2.7.4.9</ecNumber>
    </recommendedName>
    <alternativeName>
        <fullName evidence="9 12">dTMP kinase</fullName>
    </alternativeName>
</protein>
<evidence type="ECO:0000256" key="9">
    <source>
        <dbReference type="ARBA" id="ARBA00029962"/>
    </source>
</evidence>
<organism evidence="14 15">
    <name type="scientific">Chromatocurvus halotolerans</name>
    <dbReference type="NCBI Taxonomy" id="1132028"/>
    <lineage>
        <taxon>Bacteria</taxon>
        <taxon>Pseudomonadati</taxon>
        <taxon>Pseudomonadota</taxon>
        <taxon>Gammaproteobacteria</taxon>
        <taxon>Cellvibrionales</taxon>
        <taxon>Halieaceae</taxon>
        <taxon>Chromatocurvus</taxon>
    </lineage>
</organism>
<keyword evidence="8 12" id="KW-0067">ATP-binding</keyword>
<comment type="catalytic activity">
    <reaction evidence="10 12">
        <text>dTMP + ATP = dTDP + ADP</text>
        <dbReference type="Rhea" id="RHEA:13517"/>
        <dbReference type="ChEBI" id="CHEBI:30616"/>
        <dbReference type="ChEBI" id="CHEBI:58369"/>
        <dbReference type="ChEBI" id="CHEBI:63528"/>
        <dbReference type="ChEBI" id="CHEBI:456216"/>
        <dbReference type="EC" id="2.7.4.9"/>
    </reaction>
</comment>
<proteinExistence type="inferred from homology"/>
<evidence type="ECO:0000256" key="6">
    <source>
        <dbReference type="ARBA" id="ARBA00022741"/>
    </source>
</evidence>